<dbReference type="EMBL" id="MHPU01000018">
    <property type="protein sequence ID" value="OGZ88657.1"/>
    <property type="molecule type" value="Genomic_DNA"/>
</dbReference>
<keyword evidence="9" id="KW-0547">Nucleotide-binding</keyword>
<comment type="function">
    <text evidence="1">Is required not only for elongation of protein synthesis but also for the initiation of all mRNA translation through initiator tRNA(fMet) aminoacylation.</text>
</comment>
<dbReference type="GO" id="GO:0006431">
    <property type="term" value="P:methionyl-tRNA aminoacylation"/>
    <property type="evidence" value="ECO:0007669"/>
    <property type="project" value="InterPro"/>
</dbReference>
<evidence type="ECO:0000256" key="13">
    <source>
        <dbReference type="ARBA" id="ARBA00023146"/>
    </source>
</evidence>
<dbReference type="GO" id="GO:0000049">
    <property type="term" value="F:tRNA binding"/>
    <property type="evidence" value="ECO:0007669"/>
    <property type="project" value="UniProtKB-UniRule"/>
</dbReference>
<keyword evidence="10" id="KW-0067">ATP-binding</keyword>
<evidence type="ECO:0000256" key="4">
    <source>
        <dbReference type="ARBA" id="ARBA00012838"/>
    </source>
</evidence>
<keyword evidence="7 16" id="KW-0820">tRNA-binding</keyword>
<evidence type="ECO:0000256" key="8">
    <source>
        <dbReference type="ARBA" id="ARBA00022598"/>
    </source>
</evidence>
<evidence type="ECO:0000256" key="6">
    <source>
        <dbReference type="ARBA" id="ARBA00022490"/>
    </source>
</evidence>
<dbReference type="InterPro" id="IPR051270">
    <property type="entry name" value="Tyrosine-tRNA_ligase_regulator"/>
</dbReference>
<comment type="catalytic activity">
    <reaction evidence="15">
        <text>tRNA(Met) + L-methionine + ATP = L-methionyl-tRNA(Met) + AMP + diphosphate</text>
        <dbReference type="Rhea" id="RHEA:13481"/>
        <dbReference type="Rhea" id="RHEA-COMP:9667"/>
        <dbReference type="Rhea" id="RHEA-COMP:9698"/>
        <dbReference type="ChEBI" id="CHEBI:30616"/>
        <dbReference type="ChEBI" id="CHEBI:33019"/>
        <dbReference type="ChEBI" id="CHEBI:57844"/>
        <dbReference type="ChEBI" id="CHEBI:78442"/>
        <dbReference type="ChEBI" id="CHEBI:78530"/>
        <dbReference type="ChEBI" id="CHEBI:456215"/>
        <dbReference type="EC" id="6.1.1.10"/>
    </reaction>
</comment>
<dbReference type="InterPro" id="IPR012340">
    <property type="entry name" value="NA-bd_OB-fold"/>
</dbReference>
<protein>
    <recommendedName>
        <fullName evidence="5">Methionine--tRNA ligase</fullName>
        <ecNumber evidence="4">6.1.1.10</ecNumber>
    </recommendedName>
    <alternativeName>
        <fullName evidence="14">Methionyl-tRNA synthetase</fullName>
    </alternativeName>
</protein>
<evidence type="ECO:0000256" key="2">
    <source>
        <dbReference type="ARBA" id="ARBA00004496"/>
    </source>
</evidence>
<evidence type="ECO:0000256" key="3">
    <source>
        <dbReference type="ARBA" id="ARBA00011738"/>
    </source>
</evidence>
<dbReference type="PANTHER" id="PTHR11586:SF37">
    <property type="entry name" value="TRNA-BINDING DOMAIN-CONTAINING PROTEIN"/>
    <property type="match status" value="1"/>
</dbReference>
<keyword evidence="11 16" id="KW-0694">RNA-binding</keyword>
<dbReference type="CDD" id="cd02800">
    <property type="entry name" value="tRNA_bind_EcMetRS_like"/>
    <property type="match status" value="1"/>
</dbReference>
<dbReference type="GO" id="GO:0005524">
    <property type="term" value="F:ATP binding"/>
    <property type="evidence" value="ECO:0007669"/>
    <property type="project" value="UniProtKB-KW"/>
</dbReference>
<feature type="domain" description="TRNA-binding" evidence="17">
    <location>
        <begin position="8"/>
        <end position="110"/>
    </location>
</feature>
<dbReference type="Proteomes" id="UP000178935">
    <property type="component" value="Unassembled WGS sequence"/>
</dbReference>
<keyword evidence="6" id="KW-0963">Cytoplasm</keyword>
<evidence type="ECO:0000259" key="17">
    <source>
        <dbReference type="PROSITE" id="PS50886"/>
    </source>
</evidence>
<evidence type="ECO:0000256" key="1">
    <source>
        <dbReference type="ARBA" id="ARBA00003314"/>
    </source>
</evidence>
<evidence type="ECO:0000256" key="7">
    <source>
        <dbReference type="ARBA" id="ARBA00022555"/>
    </source>
</evidence>
<evidence type="ECO:0000313" key="18">
    <source>
        <dbReference type="EMBL" id="OGZ88657.1"/>
    </source>
</evidence>
<dbReference type="Gene3D" id="2.40.50.140">
    <property type="entry name" value="Nucleic acid-binding proteins"/>
    <property type="match status" value="1"/>
</dbReference>
<comment type="caution">
    <text evidence="18">The sequence shown here is derived from an EMBL/GenBank/DDBJ whole genome shotgun (WGS) entry which is preliminary data.</text>
</comment>
<dbReference type="PANTHER" id="PTHR11586">
    <property type="entry name" value="TRNA-AMINOACYLATION COFACTOR ARC1 FAMILY MEMBER"/>
    <property type="match status" value="1"/>
</dbReference>
<evidence type="ECO:0000256" key="16">
    <source>
        <dbReference type="PROSITE-ProRule" id="PRU00209"/>
    </source>
</evidence>
<gene>
    <name evidence="18" type="ORF">A2561_02320</name>
</gene>
<proteinExistence type="predicted"/>
<comment type="subcellular location">
    <subcellularLocation>
        <location evidence="2">Cytoplasm</location>
    </subcellularLocation>
</comment>
<dbReference type="FunFam" id="2.40.50.140:FF:000042">
    <property type="entry name" value="Methionine--tRNA ligase"/>
    <property type="match status" value="1"/>
</dbReference>
<name>A0A1G2JND1_9BACT</name>
<evidence type="ECO:0000313" key="19">
    <source>
        <dbReference type="Proteomes" id="UP000178935"/>
    </source>
</evidence>
<accession>A0A1G2JND1</accession>
<dbReference type="EC" id="6.1.1.10" evidence="4"/>
<reference evidence="18 19" key="1">
    <citation type="journal article" date="2016" name="Nat. Commun.">
        <title>Thousands of microbial genomes shed light on interconnected biogeochemical processes in an aquifer system.</title>
        <authorList>
            <person name="Anantharaman K."/>
            <person name="Brown C.T."/>
            <person name="Hug L.A."/>
            <person name="Sharon I."/>
            <person name="Castelle C.J."/>
            <person name="Probst A.J."/>
            <person name="Thomas B.C."/>
            <person name="Singh A."/>
            <person name="Wilkins M.J."/>
            <person name="Karaoz U."/>
            <person name="Brodie E.L."/>
            <person name="Williams K.H."/>
            <person name="Hubbard S.S."/>
            <person name="Banfield J.F."/>
        </authorList>
    </citation>
    <scope>NUCLEOTIDE SEQUENCE [LARGE SCALE GENOMIC DNA]</scope>
</reference>
<keyword evidence="13" id="KW-0030">Aminoacyl-tRNA synthetase</keyword>
<keyword evidence="12" id="KW-0648">Protein biosynthesis</keyword>
<dbReference type="InterPro" id="IPR002547">
    <property type="entry name" value="tRNA-bd_dom"/>
</dbReference>
<dbReference type="PROSITE" id="PS50886">
    <property type="entry name" value="TRBD"/>
    <property type="match status" value="1"/>
</dbReference>
<comment type="subunit">
    <text evidence="3">Homodimer.</text>
</comment>
<evidence type="ECO:0000256" key="15">
    <source>
        <dbReference type="ARBA" id="ARBA00047364"/>
    </source>
</evidence>
<organism evidence="18 19">
    <name type="scientific">Candidatus Staskawiczbacteria bacterium RIFOXYD1_FULL_32_13</name>
    <dbReference type="NCBI Taxonomy" id="1802234"/>
    <lineage>
        <taxon>Bacteria</taxon>
        <taxon>Candidatus Staskawicziibacteriota</taxon>
    </lineage>
</organism>
<evidence type="ECO:0000256" key="9">
    <source>
        <dbReference type="ARBA" id="ARBA00022741"/>
    </source>
</evidence>
<evidence type="ECO:0000256" key="12">
    <source>
        <dbReference type="ARBA" id="ARBA00022917"/>
    </source>
</evidence>
<dbReference type="GO" id="GO:0004825">
    <property type="term" value="F:methionine-tRNA ligase activity"/>
    <property type="evidence" value="ECO:0007669"/>
    <property type="project" value="UniProtKB-EC"/>
</dbReference>
<dbReference type="AlphaFoldDB" id="A0A1G2JND1"/>
<evidence type="ECO:0000256" key="11">
    <source>
        <dbReference type="ARBA" id="ARBA00022884"/>
    </source>
</evidence>
<evidence type="ECO:0000256" key="5">
    <source>
        <dbReference type="ARBA" id="ARBA00018753"/>
    </source>
</evidence>
<keyword evidence="8" id="KW-0436">Ligase</keyword>
<dbReference type="GO" id="GO:0005737">
    <property type="term" value="C:cytoplasm"/>
    <property type="evidence" value="ECO:0007669"/>
    <property type="project" value="UniProtKB-SubCell"/>
</dbReference>
<dbReference type="Pfam" id="PF01588">
    <property type="entry name" value="tRNA_bind"/>
    <property type="match status" value="1"/>
</dbReference>
<sequence>MDIIKIEDLQKLDLRIGKIITCQKVEGSEKLLKLEVDFGIEIGQRQIISGIGKKYTPEFLIGKEAVFILNLEPRMIMGLQSEGMILCADHNGEPYILVPQEEVLPGAKIK</sequence>
<evidence type="ECO:0000256" key="14">
    <source>
        <dbReference type="ARBA" id="ARBA00030904"/>
    </source>
</evidence>
<dbReference type="InterPro" id="IPR004495">
    <property type="entry name" value="Met-tRNA-synth_bsu_C"/>
</dbReference>
<evidence type="ECO:0000256" key="10">
    <source>
        <dbReference type="ARBA" id="ARBA00022840"/>
    </source>
</evidence>
<dbReference type="SUPFAM" id="SSF50249">
    <property type="entry name" value="Nucleic acid-binding proteins"/>
    <property type="match status" value="1"/>
</dbReference>